<comment type="caution">
    <text evidence="3">The sequence shown here is derived from an EMBL/GenBank/DDBJ whole genome shotgun (WGS) entry which is preliminary data.</text>
</comment>
<evidence type="ECO:0000256" key="2">
    <source>
        <dbReference type="SAM" id="Phobius"/>
    </source>
</evidence>
<feature type="transmembrane region" description="Helical" evidence="2">
    <location>
        <begin position="158"/>
        <end position="184"/>
    </location>
</feature>
<protein>
    <submittedName>
        <fullName evidence="3">Uncharacterized protein</fullName>
    </submittedName>
</protein>
<feature type="transmembrane region" description="Helical" evidence="2">
    <location>
        <begin position="233"/>
        <end position="261"/>
    </location>
</feature>
<reference evidence="3" key="1">
    <citation type="submission" date="2023-06" db="EMBL/GenBank/DDBJ databases">
        <title>Genome-scale phylogeny and comparative genomics of the fungal order Sordariales.</title>
        <authorList>
            <consortium name="Lawrence Berkeley National Laboratory"/>
            <person name="Hensen N."/>
            <person name="Bonometti L."/>
            <person name="Westerberg I."/>
            <person name="Brannstrom I.O."/>
            <person name="Guillou S."/>
            <person name="Cros-Aarteil S."/>
            <person name="Calhoun S."/>
            <person name="Haridas S."/>
            <person name="Kuo A."/>
            <person name="Mondo S."/>
            <person name="Pangilinan J."/>
            <person name="Riley R."/>
            <person name="LaButti K."/>
            <person name="Andreopoulos B."/>
            <person name="Lipzen A."/>
            <person name="Chen C."/>
            <person name="Yanf M."/>
            <person name="Daum C."/>
            <person name="Ng V."/>
            <person name="Clum A."/>
            <person name="Steindorff A."/>
            <person name="Ohm R."/>
            <person name="Martin F."/>
            <person name="Silar P."/>
            <person name="Natvig D."/>
            <person name="Lalanne C."/>
            <person name="Gautier V."/>
            <person name="Ament-velasquez S.L."/>
            <person name="Kruys A."/>
            <person name="Hutchinson M.I."/>
            <person name="Powell A.J."/>
            <person name="Barry K."/>
            <person name="Miller A.N."/>
            <person name="Grigoriev I.V."/>
            <person name="Debuchy R."/>
            <person name="Gladieux P."/>
            <person name="Thoren M.H."/>
            <person name="Johannesson H."/>
        </authorList>
    </citation>
    <scope>NUCLEOTIDE SEQUENCE</scope>
    <source>
        <strain evidence="3">SMH3187-1</strain>
    </source>
</reference>
<gene>
    <name evidence="3" type="ORF">B0T18DRAFT_431692</name>
</gene>
<evidence type="ECO:0000313" key="3">
    <source>
        <dbReference type="EMBL" id="KAK0740358.1"/>
    </source>
</evidence>
<feature type="transmembrane region" description="Helical" evidence="2">
    <location>
        <begin position="281"/>
        <end position="305"/>
    </location>
</feature>
<evidence type="ECO:0000313" key="4">
    <source>
        <dbReference type="Proteomes" id="UP001172155"/>
    </source>
</evidence>
<keyword evidence="2" id="KW-1133">Transmembrane helix</keyword>
<dbReference type="AlphaFoldDB" id="A0AA40EJ98"/>
<organism evidence="3 4">
    <name type="scientific">Schizothecium vesticola</name>
    <dbReference type="NCBI Taxonomy" id="314040"/>
    <lineage>
        <taxon>Eukaryota</taxon>
        <taxon>Fungi</taxon>
        <taxon>Dikarya</taxon>
        <taxon>Ascomycota</taxon>
        <taxon>Pezizomycotina</taxon>
        <taxon>Sordariomycetes</taxon>
        <taxon>Sordariomycetidae</taxon>
        <taxon>Sordariales</taxon>
        <taxon>Schizotheciaceae</taxon>
        <taxon>Schizothecium</taxon>
    </lineage>
</organism>
<dbReference type="EMBL" id="JAUKUD010000006">
    <property type="protein sequence ID" value="KAK0740358.1"/>
    <property type="molecule type" value="Genomic_DNA"/>
</dbReference>
<dbReference type="Proteomes" id="UP001172155">
    <property type="component" value="Unassembled WGS sequence"/>
</dbReference>
<evidence type="ECO:0000256" key="1">
    <source>
        <dbReference type="SAM" id="MobiDB-lite"/>
    </source>
</evidence>
<feature type="region of interest" description="Disordered" evidence="1">
    <location>
        <begin position="323"/>
        <end position="353"/>
    </location>
</feature>
<keyword evidence="2" id="KW-0812">Transmembrane</keyword>
<accession>A0AA40EJ98</accession>
<feature type="transmembrane region" description="Helical" evidence="2">
    <location>
        <begin position="9"/>
        <end position="36"/>
    </location>
</feature>
<feature type="compositionally biased region" description="Basic and acidic residues" evidence="1">
    <location>
        <begin position="342"/>
        <end position="353"/>
    </location>
</feature>
<keyword evidence="4" id="KW-1185">Reference proteome</keyword>
<keyword evidence="2" id="KW-0472">Membrane</keyword>
<sequence>MGNQRVSGALLYAAIALLAIPFVVNPLLLIAGNFYVGNPERPGASLIGLDSLSIVSFNGVILSDKADPSYLVKLSYFPNAFTWSWPSAPTSPTSGILLSGPTSRLDPFALIETIPGSRDGLPDIPPDEYRCLQSHYYPPDLDMQCNNSFWTAVLRNRIFSFTITAAWLPLLLHISVAVMLLWLWACEWMIVKKKGWMRCQCPTFVQGLCPLPKGSAKDMELLGEHDWDRVRAWLYWTAVAYCFLPLLHGAIIGSLFVKALGYFDKDLPHGMSVDAKMGGGYLGLVAGSAAAAVVSAVFVTVRWYLGRPVKGWMAQQEAGGLNPAGGEAYEGYRGGEPYEGPRGGETDRLAQRH</sequence>
<name>A0AA40EJ98_9PEZI</name>
<proteinExistence type="predicted"/>